<keyword evidence="3 9" id="KW-0732">Signal</keyword>
<dbReference type="PANTHER" id="PTHR35891:SF2">
    <property type="entry name" value="THIOL:DISULFIDE INTERCHANGE PROTEIN DSBA"/>
    <property type="match status" value="1"/>
</dbReference>
<dbReference type="PANTHER" id="PTHR35891">
    <property type="entry name" value="THIOL:DISULFIDE INTERCHANGE PROTEIN DSBA"/>
    <property type="match status" value="1"/>
</dbReference>
<proteinExistence type="inferred from homology"/>
<feature type="domain" description="Thioredoxin" evidence="10">
    <location>
        <begin position="17"/>
        <end position="211"/>
    </location>
</feature>
<dbReference type="InterPro" id="IPR023205">
    <property type="entry name" value="DsbA/DsbL"/>
</dbReference>
<accession>A0A3M2HIZ9</accession>
<dbReference type="RefSeq" id="WP_122102552.1">
    <property type="nucleotide sequence ID" value="NZ_RFLY01000028.1"/>
</dbReference>
<dbReference type="PIRSF" id="PIRSF001488">
    <property type="entry name" value="Tdi_protein"/>
    <property type="match status" value="1"/>
</dbReference>
<feature type="disulfide bond" description="Redox-active" evidence="8">
    <location>
        <begin position="62"/>
        <end position="65"/>
    </location>
</feature>
<evidence type="ECO:0000313" key="12">
    <source>
        <dbReference type="Proteomes" id="UP000275012"/>
    </source>
</evidence>
<evidence type="ECO:0000259" key="10">
    <source>
        <dbReference type="PROSITE" id="PS51352"/>
    </source>
</evidence>
<name>A0A3M2HIZ9_9GAMM</name>
<evidence type="ECO:0000256" key="4">
    <source>
        <dbReference type="ARBA" id="ARBA00022764"/>
    </source>
</evidence>
<dbReference type="CDD" id="cd03019">
    <property type="entry name" value="DsbA_DsbA"/>
    <property type="match status" value="1"/>
</dbReference>
<organism evidence="11 12">
    <name type="scientific">Solilutibacter pythonis</name>
    <dbReference type="NCBI Taxonomy" id="2483112"/>
    <lineage>
        <taxon>Bacteria</taxon>
        <taxon>Pseudomonadati</taxon>
        <taxon>Pseudomonadota</taxon>
        <taxon>Gammaproteobacteria</taxon>
        <taxon>Lysobacterales</taxon>
        <taxon>Lysobacteraceae</taxon>
        <taxon>Solilutibacter</taxon>
    </lineage>
</organism>
<dbReference type="PROSITE" id="PS51352">
    <property type="entry name" value="THIOREDOXIN_2"/>
    <property type="match status" value="1"/>
</dbReference>
<feature type="chain" id="PRO_5018301133" description="Thiol:disulfide interchange protein" evidence="9">
    <location>
        <begin position="26"/>
        <end position="214"/>
    </location>
</feature>
<evidence type="ECO:0000256" key="8">
    <source>
        <dbReference type="PIRSR" id="PIRSR001488-1"/>
    </source>
</evidence>
<gene>
    <name evidence="11" type="ORF">EBB59_12860</name>
</gene>
<evidence type="ECO:0000256" key="6">
    <source>
        <dbReference type="ARBA" id="ARBA00023284"/>
    </source>
</evidence>
<dbReference type="InterPro" id="IPR050824">
    <property type="entry name" value="Thiol_disulfide_DsbA"/>
</dbReference>
<dbReference type="InterPro" id="IPR013766">
    <property type="entry name" value="Thioredoxin_domain"/>
</dbReference>
<dbReference type="GO" id="GO:0042597">
    <property type="term" value="C:periplasmic space"/>
    <property type="evidence" value="ECO:0007669"/>
    <property type="project" value="UniProtKB-SubCell"/>
</dbReference>
<dbReference type="Proteomes" id="UP000275012">
    <property type="component" value="Unassembled WGS sequence"/>
</dbReference>
<evidence type="ECO:0000256" key="9">
    <source>
        <dbReference type="SAM" id="SignalP"/>
    </source>
</evidence>
<evidence type="ECO:0000256" key="1">
    <source>
        <dbReference type="ARBA" id="ARBA00004418"/>
    </source>
</evidence>
<feature type="signal peptide" evidence="9">
    <location>
        <begin position="1"/>
        <end position="25"/>
    </location>
</feature>
<dbReference type="OrthoDB" id="9784896at2"/>
<sequence length="214" mass="23770">MSPLRIASIAFLAAFALLFSTAAPAQEGAPVEGRDYQLIDNGQTFANHKQKIEVAEVFGYWCHHCRNFQPLVDTWKATLPADVDFVYVPATFNPNDPFARAYFAAQQLKIAERAHLALFRAIHDERSFPANASAEELAAFYANYGVAAEQFLAAMNSPEVASQMRWARKFIENAKVQGTPMLIVGGKYRVLGRSHADAIRIAGQLVAQLRAQRR</sequence>
<keyword evidence="6" id="KW-0676">Redox-active center</keyword>
<evidence type="ECO:0000256" key="5">
    <source>
        <dbReference type="ARBA" id="ARBA00023157"/>
    </source>
</evidence>
<dbReference type="AlphaFoldDB" id="A0A3M2HIZ9"/>
<evidence type="ECO:0000256" key="7">
    <source>
        <dbReference type="PIRNR" id="PIRNR001488"/>
    </source>
</evidence>
<comment type="caution">
    <text evidence="11">The sequence shown here is derived from an EMBL/GenBank/DDBJ whole genome shotgun (WGS) entry which is preliminary data.</text>
</comment>
<dbReference type="Gene3D" id="3.40.30.10">
    <property type="entry name" value="Glutaredoxin"/>
    <property type="match status" value="1"/>
</dbReference>
<evidence type="ECO:0000256" key="3">
    <source>
        <dbReference type="ARBA" id="ARBA00022729"/>
    </source>
</evidence>
<keyword evidence="5 7" id="KW-1015">Disulfide bond</keyword>
<protein>
    <recommendedName>
        <fullName evidence="7">Thiol:disulfide interchange protein</fullName>
    </recommendedName>
</protein>
<dbReference type="SUPFAM" id="SSF52833">
    <property type="entry name" value="Thioredoxin-like"/>
    <property type="match status" value="1"/>
</dbReference>
<dbReference type="InterPro" id="IPR001853">
    <property type="entry name" value="DSBA-like_thioredoxin_dom"/>
</dbReference>
<comment type="similarity">
    <text evidence="2">Belongs to the thioredoxin family. DsbA subfamily.</text>
</comment>
<keyword evidence="12" id="KW-1185">Reference proteome</keyword>
<keyword evidence="4 7" id="KW-0574">Periplasm</keyword>
<dbReference type="InterPro" id="IPR036249">
    <property type="entry name" value="Thioredoxin-like_sf"/>
</dbReference>
<dbReference type="EMBL" id="RFLY01000028">
    <property type="protein sequence ID" value="RMH87550.1"/>
    <property type="molecule type" value="Genomic_DNA"/>
</dbReference>
<evidence type="ECO:0000256" key="2">
    <source>
        <dbReference type="ARBA" id="ARBA00005791"/>
    </source>
</evidence>
<reference evidence="11 12" key="1">
    <citation type="submission" date="2018-10" db="EMBL/GenBank/DDBJ databases">
        <title>Proposal of Lysobacter pythonis sp. nov. isolated from royal pythons (Python regius).</title>
        <authorList>
            <person name="Hans-Juergen B."/>
            <person name="Huptas C."/>
            <person name="Sandra B."/>
            <person name="Igor L."/>
            <person name="Joachim S."/>
            <person name="Siegfried S."/>
            <person name="Mareike W."/>
            <person name="Peter K."/>
        </authorList>
    </citation>
    <scope>NUCLEOTIDE SEQUENCE [LARGE SCALE GENOMIC DNA]</scope>
    <source>
        <strain evidence="11 12">4284/11</strain>
    </source>
</reference>
<comment type="subcellular location">
    <subcellularLocation>
        <location evidence="1 7">Periplasm</location>
    </subcellularLocation>
</comment>
<dbReference type="GO" id="GO:0016491">
    <property type="term" value="F:oxidoreductase activity"/>
    <property type="evidence" value="ECO:0007669"/>
    <property type="project" value="InterPro"/>
</dbReference>
<evidence type="ECO:0000313" key="11">
    <source>
        <dbReference type="EMBL" id="RMH87550.1"/>
    </source>
</evidence>
<dbReference type="Pfam" id="PF01323">
    <property type="entry name" value="DSBA"/>
    <property type="match status" value="1"/>
</dbReference>